<accession>A0A5N6Y1S8</accession>
<gene>
    <name evidence="1" type="ORF">BDV24DRAFT_138341</name>
</gene>
<dbReference type="EMBL" id="ML737168">
    <property type="protein sequence ID" value="KAE8338399.1"/>
    <property type="molecule type" value="Genomic_DNA"/>
</dbReference>
<dbReference type="AlphaFoldDB" id="A0A5N6Y1S8"/>
<name>A0A5N6Y1S8_9EURO</name>
<sequence length="68" mass="7017">MLRSMGSPWPGLAPFSSNSLTMPSCPPLEAYASGVQPLSSPCSIFAPFSTSSLNIPSCPFLAAQINGV</sequence>
<protein>
    <submittedName>
        <fullName evidence="1">Uncharacterized protein</fullName>
    </submittedName>
</protein>
<reference evidence="1" key="1">
    <citation type="submission" date="2019-04" db="EMBL/GenBank/DDBJ databases">
        <title>Friends and foes A comparative genomics study of 23 Aspergillus species from section Flavi.</title>
        <authorList>
            <consortium name="DOE Joint Genome Institute"/>
            <person name="Kjaerbolling I."/>
            <person name="Vesth T."/>
            <person name="Frisvad J.C."/>
            <person name="Nybo J.L."/>
            <person name="Theobald S."/>
            <person name="Kildgaard S."/>
            <person name="Isbrandt T."/>
            <person name="Kuo A."/>
            <person name="Sato A."/>
            <person name="Lyhne E.K."/>
            <person name="Kogle M.E."/>
            <person name="Wiebenga A."/>
            <person name="Kun R.S."/>
            <person name="Lubbers R.J."/>
            <person name="Makela M.R."/>
            <person name="Barry K."/>
            <person name="Chovatia M."/>
            <person name="Clum A."/>
            <person name="Daum C."/>
            <person name="Haridas S."/>
            <person name="He G."/>
            <person name="LaButti K."/>
            <person name="Lipzen A."/>
            <person name="Mondo S."/>
            <person name="Riley R."/>
            <person name="Salamov A."/>
            <person name="Simmons B.A."/>
            <person name="Magnuson J.K."/>
            <person name="Henrissat B."/>
            <person name="Mortensen U.H."/>
            <person name="Larsen T.O."/>
            <person name="Devries R.P."/>
            <person name="Grigoriev I.V."/>
            <person name="Machida M."/>
            <person name="Baker S.E."/>
            <person name="Andersen M.R."/>
        </authorList>
    </citation>
    <scope>NUCLEOTIDE SEQUENCE</scope>
    <source>
        <strain evidence="1">CBS 117612</strain>
    </source>
</reference>
<evidence type="ECO:0000313" key="1">
    <source>
        <dbReference type="EMBL" id="KAE8338399.1"/>
    </source>
</evidence>
<organism evidence="1">
    <name type="scientific">Aspergillus arachidicola</name>
    <dbReference type="NCBI Taxonomy" id="656916"/>
    <lineage>
        <taxon>Eukaryota</taxon>
        <taxon>Fungi</taxon>
        <taxon>Dikarya</taxon>
        <taxon>Ascomycota</taxon>
        <taxon>Pezizomycotina</taxon>
        <taxon>Eurotiomycetes</taxon>
        <taxon>Eurotiomycetidae</taxon>
        <taxon>Eurotiales</taxon>
        <taxon>Aspergillaceae</taxon>
        <taxon>Aspergillus</taxon>
        <taxon>Aspergillus subgen. Circumdati</taxon>
    </lineage>
</organism>
<dbReference type="Proteomes" id="UP000325558">
    <property type="component" value="Unassembled WGS sequence"/>
</dbReference>
<proteinExistence type="predicted"/>